<dbReference type="SUPFAM" id="SSF88713">
    <property type="entry name" value="Glycoside hydrolase/deacetylase"/>
    <property type="match status" value="1"/>
</dbReference>
<dbReference type="GO" id="GO:0016787">
    <property type="term" value="F:hydrolase activity"/>
    <property type="evidence" value="ECO:0007669"/>
    <property type="project" value="UniProtKB-KW"/>
</dbReference>
<accession>A0A0X8X4Y3</accession>
<evidence type="ECO:0000256" key="4">
    <source>
        <dbReference type="ARBA" id="ARBA00022842"/>
    </source>
</evidence>
<sequence length="376" mass="42050">MISFLKSPPTGGDLEGAGYFIYMKKLSFLSFLLIAAVAVSAQETKTYAEKLGWPKGARVLILHVDDAGMSHESDEGVEKAISEGVSTSTSVMMPCPFVPEIVKYIKEHPGFDAGLHLTLTSEWNNYRWGPLAGKAAVPGLVDKQGSLYSSVEGVYFNASADEVDKEMRAQLDRALTMGFKPTHLDSHMGTLFAKESYMQKYLLLGIEKQIPVMFPGGNDLFYRYEAKAATIAELKKQGKYTEGMKIAEPAALDKAKTIGEYLWKNGLPVLDDLHNSSYDWNMPDVDHKTDAEIQKWYTDHYIESIGRLSPGLTMVIMHCTMPSANFKYISDTGNKRKGDLLAMLDPRLRKFLTDNGFILTTWREVMERRIKVGNTE</sequence>
<evidence type="ECO:0000256" key="5">
    <source>
        <dbReference type="ARBA" id="ARBA00023277"/>
    </source>
</evidence>
<comment type="cofactor">
    <cofactor evidence="1">
        <name>Mg(2+)</name>
        <dbReference type="ChEBI" id="CHEBI:18420"/>
    </cofactor>
</comment>
<evidence type="ECO:0000256" key="1">
    <source>
        <dbReference type="ARBA" id="ARBA00001946"/>
    </source>
</evidence>
<dbReference type="InterPro" id="IPR011330">
    <property type="entry name" value="Glyco_hydro/deAcase_b/a-brl"/>
</dbReference>
<keyword evidence="7" id="KW-1185">Reference proteome</keyword>
<dbReference type="PANTHER" id="PTHR31609">
    <property type="entry name" value="YDJC DEACETYLASE FAMILY MEMBER"/>
    <property type="match status" value="1"/>
</dbReference>
<proteinExistence type="predicted"/>
<reference evidence="6 7" key="1">
    <citation type="submission" date="2015-12" db="EMBL/GenBank/DDBJ databases">
        <title>Genome sequence of Mucilaginibacter gotjawali.</title>
        <authorList>
            <person name="Lee J.S."/>
            <person name="Lee K.C."/>
            <person name="Kim K.K."/>
            <person name="Lee B.W."/>
        </authorList>
    </citation>
    <scope>NUCLEOTIDE SEQUENCE [LARGE SCALE GENOMIC DNA]</scope>
    <source>
        <strain evidence="6 7">SA3-7</strain>
    </source>
</reference>
<dbReference type="Pfam" id="PF04794">
    <property type="entry name" value="YdjC"/>
    <property type="match status" value="1"/>
</dbReference>
<dbReference type="CDD" id="cd10802">
    <property type="entry name" value="YdjC_TTHB029_like"/>
    <property type="match status" value="1"/>
</dbReference>
<keyword evidence="2" id="KW-0479">Metal-binding</keyword>
<protein>
    <recommendedName>
        <fullName evidence="8">YdjC-like protein</fullName>
    </recommendedName>
</protein>
<evidence type="ECO:0000313" key="6">
    <source>
        <dbReference type="EMBL" id="BAU55785.1"/>
    </source>
</evidence>
<evidence type="ECO:0000313" key="7">
    <source>
        <dbReference type="Proteomes" id="UP000218263"/>
    </source>
</evidence>
<gene>
    <name evidence="6" type="ORF">MgSA37_03977</name>
</gene>
<evidence type="ECO:0000256" key="2">
    <source>
        <dbReference type="ARBA" id="ARBA00022723"/>
    </source>
</evidence>
<dbReference type="GO" id="GO:0005975">
    <property type="term" value="P:carbohydrate metabolic process"/>
    <property type="evidence" value="ECO:0007669"/>
    <property type="project" value="InterPro"/>
</dbReference>
<evidence type="ECO:0000256" key="3">
    <source>
        <dbReference type="ARBA" id="ARBA00022801"/>
    </source>
</evidence>
<organism evidence="6 7">
    <name type="scientific">Mucilaginibacter gotjawali</name>
    <dbReference type="NCBI Taxonomy" id="1550579"/>
    <lineage>
        <taxon>Bacteria</taxon>
        <taxon>Pseudomonadati</taxon>
        <taxon>Bacteroidota</taxon>
        <taxon>Sphingobacteriia</taxon>
        <taxon>Sphingobacteriales</taxon>
        <taxon>Sphingobacteriaceae</taxon>
        <taxon>Mucilaginibacter</taxon>
    </lineage>
</organism>
<evidence type="ECO:0008006" key="8">
    <source>
        <dbReference type="Google" id="ProtNLM"/>
    </source>
</evidence>
<name>A0A0X8X4Y3_9SPHI</name>
<dbReference type="Gene3D" id="3.20.20.370">
    <property type="entry name" value="Glycoside hydrolase/deacetylase"/>
    <property type="match status" value="1"/>
</dbReference>
<dbReference type="AlphaFoldDB" id="A0A0X8X4Y3"/>
<dbReference type="KEGG" id="mgot:MgSA37_03977"/>
<dbReference type="EMBL" id="AP017313">
    <property type="protein sequence ID" value="BAU55785.1"/>
    <property type="molecule type" value="Genomic_DNA"/>
</dbReference>
<dbReference type="PANTHER" id="PTHR31609:SF1">
    <property type="entry name" value="CARBOHYDRATE DEACETYLASE"/>
    <property type="match status" value="1"/>
</dbReference>
<keyword evidence="5" id="KW-0119">Carbohydrate metabolism</keyword>
<dbReference type="InterPro" id="IPR006879">
    <property type="entry name" value="YdjC-like"/>
</dbReference>
<keyword evidence="4" id="KW-0460">Magnesium</keyword>
<keyword evidence="3" id="KW-0378">Hydrolase</keyword>
<dbReference type="GO" id="GO:0046872">
    <property type="term" value="F:metal ion binding"/>
    <property type="evidence" value="ECO:0007669"/>
    <property type="project" value="UniProtKB-KW"/>
</dbReference>
<dbReference type="Proteomes" id="UP000218263">
    <property type="component" value="Chromosome"/>
</dbReference>
<dbReference type="GO" id="GO:0019213">
    <property type="term" value="F:deacetylase activity"/>
    <property type="evidence" value="ECO:0007669"/>
    <property type="project" value="TreeGrafter"/>
</dbReference>